<feature type="compositionally biased region" description="Basic residues" evidence="1">
    <location>
        <begin position="91"/>
        <end position="100"/>
    </location>
</feature>
<reference evidence="3 4" key="1">
    <citation type="submission" date="2022-07" db="EMBL/GenBank/DDBJ databases">
        <title>Genome-wide signatures of adaptation to extreme environments.</title>
        <authorList>
            <person name="Cho C.H."/>
            <person name="Yoon H.S."/>
        </authorList>
    </citation>
    <scope>NUCLEOTIDE SEQUENCE [LARGE SCALE GENOMIC DNA]</scope>
    <source>
        <strain evidence="3 4">108.79 E11</strain>
    </source>
</reference>
<proteinExistence type="predicted"/>
<keyword evidence="4" id="KW-1185">Reference proteome</keyword>
<evidence type="ECO:0000256" key="1">
    <source>
        <dbReference type="SAM" id="MobiDB-lite"/>
    </source>
</evidence>
<dbReference type="AlphaFoldDB" id="A0AAV9IAS8"/>
<feature type="compositionally biased region" description="Basic and acidic residues" evidence="1">
    <location>
        <begin position="78"/>
        <end position="90"/>
    </location>
</feature>
<protein>
    <recommendedName>
        <fullName evidence="2">Micro-fibrillar-associated protein 1 C-terminal domain-containing protein</fullName>
    </recommendedName>
</protein>
<dbReference type="EMBL" id="JANCYU010000023">
    <property type="protein sequence ID" value="KAK4524386.1"/>
    <property type="molecule type" value="Genomic_DNA"/>
</dbReference>
<evidence type="ECO:0000313" key="3">
    <source>
        <dbReference type="EMBL" id="KAK4524386.1"/>
    </source>
</evidence>
<feature type="region of interest" description="Disordered" evidence="1">
    <location>
        <begin position="30"/>
        <end position="176"/>
    </location>
</feature>
<feature type="region of interest" description="Disordered" evidence="1">
    <location>
        <begin position="278"/>
        <end position="320"/>
    </location>
</feature>
<dbReference type="InterPro" id="IPR033194">
    <property type="entry name" value="MFAP1"/>
</dbReference>
<dbReference type="Pfam" id="PF06991">
    <property type="entry name" value="MFAP1"/>
    <property type="match status" value="1"/>
</dbReference>
<evidence type="ECO:0000313" key="4">
    <source>
        <dbReference type="Proteomes" id="UP001300502"/>
    </source>
</evidence>
<gene>
    <name evidence="3" type="ORF">GAYE_SCF03G2286</name>
</gene>
<feature type="compositionally biased region" description="Basic and acidic residues" evidence="1">
    <location>
        <begin position="59"/>
        <end position="70"/>
    </location>
</feature>
<evidence type="ECO:0000259" key="2">
    <source>
        <dbReference type="Pfam" id="PF06991"/>
    </source>
</evidence>
<dbReference type="Proteomes" id="UP001300502">
    <property type="component" value="Unassembled WGS sequence"/>
</dbReference>
<feature type="compositionally biased region" description="Basic and acidic residues" evidence="1">
    <location>
        <begin position="202"/>
        <end position="219"/>
    </location>
</feature>
<organism evidence="3 4">
    <name type="scientific">Galdieria yellowstonensis</name>
    <dbReference type="NCBI Taxonomy" id="3028027"/>
    <lineage>
        <taxon>Eukaryota</taxon>
        <taxon>Rhodophyta</taxon>
        <taxon>Bangiophyceae</taxon>
        <taxon>Galdieriales</taxon>
        <taxon>Galdieriaceae</taxon>
        <taxon>Galdieria</taxon>
    </lineage>
</organism>
<comment type="caution">
    <text evidence="3">The sequence shown here is derived from an EMBL/GenBank/DDBJ whole genome shotgun (WGS) entry which is preliminary data.</text>
</comment>
<feature type="compositionally biased region" description="Basic and acidic residues" evidence="1">
    <location>
        <begin position="117"/>
        <end position="140"/>
    </location>
</feature>
<feature type="domain" description="Micro-fibrillar-associated protein 1 C-terminal" evidence="2">
    <location>
        <begin position="171"/>
        <end position="397"/>
    </location>
</feature>
<name>A0AAV9IAS8_9RHOD</name>
<feature type="region of interest" description="Disordered" evidence="1">
    <location>
        <begin position="202"/>
        <end position="251"/>
    </location>
</feature>
<feature type="compositionally biased region" description="Acidic residues" evidence="1">
    <location>
        <begin position="151"/>
        <end position="174"/>
    </location>
</feature>
<accession>A0AAV9IAS8</accession>
<sequence>MAASSKPKGRYWPGKVPEYAINTWEEEEEEAFNLLPTRSVPKPVAPPGEKLGGQQASSEGKKNSPVRHLESNSNVKQQTERNMESAAERRARIKAQVLHKRQAEPDLLDRPSGIEFDSVKEIQEFRDRKETQQEVSKRVLEPSQSPSTSSLEEDQEETDGSVVSSEDEAEEDATVEFPRLCRPVFVNKNQRGTIEEREKLEMEVERENAARESRKEFRKQQAHAVVTQASSNASTVSSRGDVDLDDLGLELPDDEDREAEYELEFMKWKIRELRRLHKEHERDEERKKELEEIERRRNMSEEERRKEDEERLRRDEKAREEKPKMAFLQKYYHKGAFFMEQDESGRYKEDIYNRNFMEGTEEDLIDRTYLPKVMQTRRGQFGFKGRTKYTHLTNEDTTFGTTYGNKKPDLTRDEIELIRKRKASELKGADSVFERPRGPKKA</sequence>
<dbReference type="InterPro" id="IPR009730">
    <property type="entry name" value="MFAP1_C"/>
</dbReference>
<dbReference type="PANTHER" id="PTHR15327">
    <property type="entry name" value="MICROFIBRIL-ASSOCIATED PROTEIN"/>
    <property type="match status" value="1"/>
</dbReference>